<dbReference type="InterPro" id="IPR051781">
    <property type="entry name" value="Metallo-dep_Hydrolase"/>
</dbReference>
<dbReference type="EMBL" id="WNKY01000006">
    <property type="protein sequence ID" value="MTV37649.1"/>
    <property type="molecule type" value="Genomic_DNA"/>
</dbReference>
<dbReference type="RefSeq" id="WP_155463116.1">
    <property type="nucleotide sequence ID" value="NZ_WNKY01000006.1"/>
</dbReference>
<dbReference type="Pfam" id="PF01979">
    <property type="entry name" value="Amidohydro_1"/>
    <property type="match status" value="1"/>
</dbReference>
<dbReference type="SUPFAM" id="SSF51556">
    <property type="entry name" value="Metallo-dependent hydrolases"/>
    <property type="match status" value="1"/>
</dbReference>
<comment type="caution">
    <text evidence="2">The sequence shown here is derived from an EMBL/GenBank/DDBJ whole genome shotgun (WGS) entry which is preliminary data.</text>
</comment>
<dbReference type="PANTHER" id="PTHR43135">
    <property type="entry name" value="ALPHA-D-RIBOSE 1-METHYLPHOSPHONATE 5-TRIPHOSPHATE DIPHOSPHATASE"/>
    <property type="match status" value="1"/>
</dbReference>
<proteinExistence type="predicted"/>
<dbReference type="OrthoDB" id="9782972at2"/>
<dbReference type="InterPro" id="IPR032466">
    <property type="entry name" value="Metal_Hydrolase"/>
</dbReference>
<accession>A0A6L6PG10</accession>
<dbReference type="Proteomes" id="UP000475582">
    <property type="component" value="Unassembled WGS sequence"/>
</dbReference>
<dbReference type="Gene3D" id="2.30.40.10">
    <property type="entry name" value="Urease, subunit C, domain 1"/>
    <property type="match status" value="1"/>
</dbReference>
<dbReference type="InterPro" id="IPR006680">
    <property type="entry name" value="Amidohydro-rel"/>
</dbReference>
<dbReference type="Gene3D" id="3.40.50.10910">
    <property type="entry name" value="Amidohydrolase"/>
    <property type="match status" value="1"/>
</dbReference>
<dbReference type="SUPFAM" id="SSF51338">
    <property type="entry name" value="Composite domain of metallo-dependent hydrolases"/>
    <property type="match status" value="1"/>
</dbReference>
<dbReference type="AlphaFoldDB" id="A0A6L6PG10"/>
<sequence length="487" mass="52647">MRRHIKLVYVAMFFSAAAQGQAPSAEVRKFIQHDQPLIALTHVRVIDGTGAPAQEDRTVVLRDGRIEAVTDARTAPPKGAHVIDLTGRSVIPGLVGMHNHLMYVESINRDEDGKTPPPGVFVTEIAFSAPRLYLAAGVTTMRTTGSVEPYTDLNIRRQIDEFKIPGPHIDVTGPYLEGKDTFFPQMAVLTETDHARKTVDFWAGEGATSFKAYMKISRPVLGAAIEQAHKHGLKVTGHLCAVDYRQAAALGIDNLEHGPVFTDTEFVANRNPDECPASGAVAASWEQREIDSPEVRALIADLVARKVAITSTLPVFEAFVPTRPLLSRKQMALMSPEALRSHLEARALATTVPGYAARQEALLKKEMAFELAFVRAGGLLIAGPDPTGNGGTLPGFGDQREVQLLVEAGFTPLEAIRIATLNGAQYMGRADSIGSIAPGKHADLVVLKGDPTRRIADIENVEIVFKDGYGYDPAKLNASVRGMVGIR</sequence>
<dbReference type="GO" id="GO:0016810">
    <property type="term" value="F:hydrolase activity, acting on carbon-nitrogen (but not peptide) bonds"/>
    <property type="evidence" value="ECO:0007669"/>
    <property type="project" value="InterPro"/>
</dbReference>
<gene>
    <name evidence="2" type="ORF">GM676_08635</name>
</gene>
<dbReference type="PANTHER" id="PTHR43135:SF3">
    <property type="entry name" value="ALPHA-D-RIBOSE 1-METHYLPHOSPHONATE 5-TRIPHOSPHATE DIPHOSPHATASE"/>
    <property type="match status" value="1"/>
</dbReference>
<evidence type="ECO:0000313" key="2">
    <source>
        <dbReference type="EMBL" id="MTV37649.1"/>
    </source>
</evidence>
<dbReference type="Gene3D" id="3.30.110.90">
    <property type="entry name" value="Amidohydrolase"/>
    <property type="match status" value="1"/>
</dbReference>
<keyword evidence="3" id="KW-1185">Reference proteome</keyword>
<organism evidence="2 3">
    <name type="scientific">Duganella radicis</name>
    <dbReference type="NCBI Taxonomy" id="551988"/>
    <lineage>
        <taxon>Bacteria</taxon>
        <taxon>Pseudomonadati</taxon>
        <taxon>Pseudomonadota</taxon>
        <taxon>Betaproteobacteria</taxon>
        <taxon>Burkholderiales</taxon>
        <taxon>Oxalobacteraceae</taxon>
        <taxon>Telluria group</taxon>
        <taxon>Duganella</taxon>
    </lineage>
</organism>
<reference evidence="2 3" key="1">
    <citation type="submission" date="2019-11" db="EMBL/GenBank/DDBJ databases">
        <title>Type strains purchased from KCTC, JCM and DSMZ.</title>
        <authorList>
            <person name="Lu H."/>
        </authorList>
    </citation>
    <scope>NUCLEOTIDE SEQUENCE [LARGE SCALE GENOMIC DNA]</scope>
    <source>
        <strain evidence="2 3">KCTC 22382</strain>
    </source>
</reference>
<dbReference type="InterPro" id="IPR011059">
    <property type="entry name" value="Metal-dep_hydrolase_composite"/>
</dbReference>
<evidence type="ECO:0000313" key="3">
    <source>
        <dbReference type="Proteomes" id="UP000475582"/>
    </source>
</evidence>
<dbReference type="Gene3D" id="1.20.58.520">
    <property type="entry name" value="Amidohydrolase"/>
    <property type="match status" value="1"/>
</dbReference>
<name>A0A6L6PG10_9BURK</name>
<feature type="domain" description="Amidohydrolase-related" evidence="1">
    <location>
        <begin position="402"/>
        <end position="468"/>
    </location>
</feature>
<evidence type="ECO:0000259" key="1">
    <source>
        <dbReference type="Pfam" id="PF01979"/>
    </source>
</evidence>
<keyword evidence="2" id="KW-0378">Hydrolase</keyword>
<protein>
    <submittedName>
        <fullName evidence="2">Amidohydrolase family protein</fullName>
    </submittedName>
</protein>